<dbReference type="Proteomes" id="UP000321764">
    <property type="component" value="Unassembled WGS sequence"/>
</dbReference>
<reference evidence="1 2" key="1">
    <citation type="submission" date="2019-07" db="EMBL/GenBank/DDBJ databases">
        <title>Reinekea sp. strain SSH23 genome sequencing and assembly.</title>
        <authorList>
            <person name="Kim I."/>
        </authorList>
    </citation>
    <scope>NUCLEOTIDE SEQUENCE [LARGE SCALE GENOMIC DNA]</scope>
    <source>
        <strain evidence="1 2">SSH23</strain>
    </source>
</reference>
<dbReference type="AlphaFoldDB" id="A0A5C8Z8U4"/>
<keyword evidence="2" id="KW-1185">Reference proteome</keyword>
<dbReference type="OrthoDB" id="5918868at2"/>
<dbReference type="RefSeq" id="WP_147712488.1">
    <property type="nucleotide sequence ID" value="NZ_VKAD01000001.1"/>
</dbReference>
<comment type="caution">
    <text evidence="1">The sequence shown here is derived from an EMBL/GenBank/DDBJ whole genome shotgun (WGS) entry which is preliminary data.</text>
</comment>
<proteinExistence type="predicted"/>
<dbReference type="EMBL" id="VKAD01000001">
    <property type="protein sequence ID" value="TXR53270.1"/>
    <property type="molecule type" value="Genomic_DNA"/>
</dbReference>
<gene>
    <name evidence="1" type="ORF">FME95_01470</name>
</gene>
<name>A0A5C8Z8U4_9GAMM</name>
<protein>
    <submittedName>
        <fullName evidence="1">Uncharacterized protein</fullName>
    </submittedName>
</protein>
<accession>A0A5C8Z8U4</accession>
<organism evidence="1 2">
    <name type="scientific">Reinekea thalattae</name>
    <dbReference type="NCBI Taxonomy" id="2593301"/>
    <lineage>
        <taxon>Bacteria</taxon>
        <taxon>Pseudomonadati</taxon>
        <taxon>Pseudomonadota</taxon>
        <taxon>Gammaproteobacteria</taxon>
        <taxon>Oceanospirillales</taxon>
        <taxon>Saccharospirillaceae</taxon>
        <taxon>Reinekea</taxon>
    </lineage>
</organism>
<evidence type="ECO:0000313" key="1">
    <source>
        <dbReference type="EMBL" id="TXR53270.1"/>
    </source>
</evidence>
<sequence length="78" mass="8598">MKAKASQTDEAQQDCCGRGGVRPGCGRKPGVKTHPVRLPQWLLSELEARGDIKQGIIEACVRHYNLDWPKDAEGHTSD</sequence>
<evidence type="ECO:0000313" key="2">
    <source>
        <dbReference type="Proteomes" id="UP000321764"/>
    </source>
</evidence>